<keyword evidence="2 10" id="KW-0813">Transport</keyword>
<dbReference type="Gene3D" id="2.170.130.10">
    <property type="entry name" value="TonB-dependent receptor, plug domain"/>
    <property type="match status" value="1"/>
</dbReference>
<dbReference type="SUPFAM" id="SSF56935">
    <property type="entry name" value="Porins"/>
    <property type="match status" value="1"/>
</dbReference>
<evidence type="ECO:0000256" key="5">
    <source>
        <dbReference type="ARBA" id="ARBA00022729"/>
    </source>
</evidence>
<evidence type="ECO:0000313" key="14">
    <source>
        <dbReference type="EMBL" id="KKB57780.1"/>
    </source>
</evidence>
<dbReference type="GO" id="GO:0044718">
    <property type="term" value="P:siderophore transmembrane transport"/>
    <property type="evidence" value="ECO:0007669"/>
    <property type="project" value="TreeGrafter"/>
</dbReference>
<dbReference type="GO" id="GO:0009279">
    <property type="term" value="C:cell outer membrane"/>
    <property type="evidence" value="ECO:0007669"/>
    <property type="project" value="UniProtKB-SubCell"/>
</dbReference>
<evidence type="ECO:0000256" key="7">
    <source>
        <dbReference type="ARBA" id="ARBA00023136"/>
    </source>
</evidence>
<dbReference type="PATRIC" id="fig|927665.4.peg.1252"/>
<reference evidence="14 15" key="1">
    <citation type="submission" date="2013-04" db="EMBL/GenBank/DDBJ databases">
        <title>The Genome Sequence of Parabacteroides goldsteinii DSM 19448.</title>
        <authorList>
            <consortium name="The Broad Institute Genomics Platform"/>
            <person name="Earl A."/>
            <person name="Ward D."/>
            <person name="Feldgarden M."/>
            <person name="Gevers D."/>
            <person name="Martens E."/>
            <person name="Sakamoto M."/>
            <person name="Benno Y."/>
            <person name="Song Y."/>
            <person name="Liu C."/>
            <person name="Lee J."/>
            <person name="Bolanos M."/>
            <person name="Vaisanen M.L."/>
            <person name="Finegold S.M."/>
            <person name="Walker B."/>
            <person name="Young S."/>
            <person name="Zeng Q."/>
            <person name="Gargeya S."/>
            <person name="Fitzgerald M."/>
            <person name="Haas B."/>
            <person name="Abouelleil A."/>
            <person name="Allen A.W."/>
            <person name="Alvarado L."/>
            <person name="Arachchi H.M."/>
            <person name="Berlin A.M."/>
            <person name="Chapman S.B."/>
            <person name="Gainer-Dewar J."/>
            <person name="Goldberg J."/>
            <person name="Griggs A."/>
            <person name="Gujja S."/>
            <person name="Hansen M."/>
            <person name="Howarth C."/>
            <person name="Imamovic A."/>
            <person name="Ireland A."/>
            <person name="Larimer J."/>
            <person name="McCowan C."/>
            <person name="Murphy C."/>
            <person name="Pearson M."/>
            <person name="Poon T.W."/>
            <person name="Priest M."/>
            <person name="Roberts A."/>
            <person name="Saif S."/>
            <person name="Shea T."/>
            <person name="Sisk P."/>
            <person name="Sykes S."/>
            <person name="Wortman J."/>
            <person name="Nusbaum C."/>
            <person name="Birren B."/>
        </authorList>
    </citation>
    <scope>NUCLEOTIDE SEQUENCE [LARGE SCALE GENOMIC DNA]</scope>
    <source>
        <strain evidence="14 15">DSM 19448</strain>
    </source>
</reference>
<keyword evidence="4 10" id="KW-0812">Transmembrane</keyword>
<dbReference type="PANTHER" id="PTHR30069">
    <property type="entry name" value="TONB-DEPENDENT OUTER MEMBRANE RECEPTOR"/>
    <property type="match status" value="1"/>
</dbReference>
<keyword evidence="6 11" id="KW-0798">TonB box</keyword>
<dbReference type="InterPro" id="IPR037066">
    <property type="entry name" value="Plug_dom_sf"/>
</dbReference>
<dbReference type="PROSITE" id="PS52016">
    <property type="entry name" value="TONB_DEPENDENT_REC_3"/>
    <property type="match status" value="1"/>
</dbReference>
<evidence type="ECO:0000259" key="13">
    <source>
        <dbReference type="Pfam" id="PF07715"/>
    </source>
</evidence>
<evidence type="ECO:0000256" key="4">
    <source>
        <dbReference type="ARBA" id="ARBA00022692"/>
    </source>
</evidence>
<organism evidence="14 15">
    <name type="scientific">Parabacteroides goldsteinii DSM 19448 = WAL 12034</name>
    <dbReference type="NCBI Taxonomy" id="927665"/>
    <lineage>
        <taxon>Bacteria</taxon>
        <taxon>Pseudomonadati</taxon>
        <taxon>Bacteroidota</taxon>
        <taxon>Bacteroidia</taxon>
        <taxon>Bacteroidales</taxon>
        <taxon>Tannerellaceae</taxon>
        <taxon>Parabacteroides</taxon>
    </lineage>
</organism>
<comment type="similarity">
    <text evidence="10 11">Belongs to the TonB-dependent receptor family.</text>
</comment>
<keyword evidence="3 10" id="KW-1134">Transmembrane beta strand</keyword>
<evidence type="ECO:0000313" key="15">
    <source>
        <dbReference type="Proteomes" id="UP000033047"/>
    </source>
</evidence>
<dbReference type="Pfam" id="PF07715">
    <property type="entry name" value="Plug"/>
    <property type="match status" value="1"/>
</dbReference>
<evidence type="ECO:0000256" key="9">
    <source>
        <dbReference type="ARBA" id="ARBA00023237"/>
    </source>
</evidence>
<protein>
    <recommendedName>
        <fullName evidence="16">TonB-dependent receptor</fullName>
    </recommendedName>
</protein>
<evidence type="ECO:0000256" key="3">
    <source>
        <dbReference type="ARBA" id="ARBA00022452"/>
    </source>
</evidence>
<dbReference type="Gene3D" id="2.40.170.20">
    <property type="entry name" value="TonB-dependent receptor, beta-barrel domain"/>
    <property type="match status" value="1"/>
</dbReference>
<sequence>MRTLFIIVFICLTGIFLCVPVLHAQQIDTTVYHQLKGVEVVEKARPSTTREATPLQVMDRSGIERLGIQDLSEAVKRFSGATVKDYGGIGGLKTVSVRSLGAQHTAVSYDGVTITDAQSGQVDISRFSLDNVEMISLSIGQSDDIFQTARMYASAGALSVKTRKPVFDGKPMNLQAKAKGGSFGLFNPMLRYEQKISNRFSASLHADWLSAKGEYPFTLVNGDVVTEEKRKNSDIQALRLEGNLYGDLGKAGALTGKVYYYDSERGLPGSVILYSNSNRERLWNNNFFTQLQYSNKLTDNLSLQAHAKYNYSFSKYRDVSNKYSGGKQEDLNTQEEYYGSVGVLYSPWKNFSTSLTTDLAHNMLDNNFMNAPQPKRLTSLSVLSAQYKNSMFTATASLLGTYMTDKVKAGDKPADRKRLSPAVSVSLRPFPDNAFRVRASYKDIFRVPTFTDLYYLRMGNTNLQPEKATQYNLGLTWSGEAGNLFRYLSFSADGYYNKVKDKIVAIPTMYIWKMMNMGEVDIKGLDVNFSSETSLPAKMTLLLSATYSFQKAIDITDPDAKNYKDQIPYTPKHSGNASLTLENPWVNVSYSLTAAGDRYALPQNIESNLIAGYVEQGISLNREFVVKKCKLRLQGEVINLGDKTYDIIQYYPMPGRSWRLSVSIVY</sequence>
<gene>
    <name evidence="14" type="ORF">HMPREF1535_01227</name>
</gene>
<comment type="subcellular location">
    <subcellularLocation>
        <location evidence="1 10">Cell outer membrane</location>
        <topology evidence="1 10">Multi-pass membrane protein</topology>
    </subcellularLocation>
</comment>
<dbReference type="EMBL" id="AQHV01000008">
    <property type="protein sequence ID" value="KKB57780.1"/>
    <property type="molecule type" value="Genomic_DNA"/>
</dbReference>
<keyword evidence="9 10" id="KW-0998">Cell outer membrane</keyword>
<proteinExistence type="inferred from homology"/>
<evidence type="ECO:0008006" key="16">
    <source>
        <dbReference type="Google" id="ProtNLM"/>
    </source>
</evidence>
<evidence type="ECO:0000256" key="11">
    <source>
        <dbReference type="RuleBase" id="RU003357"/>
    </source>
</evidence>
<keyword evidence="8" id="KW-0675">Receptor</keyword>
<dbReference type="AlphaFoldDB" id="A0A0F5JJM4"/>
<dbReference type="RefSeq" id="WP_046145576.1">
    <property type="nucleotide sequence ID" value="NZ_KQ033912.1"/>
</dbReference>
<accession>A0A0F5JJM4</accession>
<evidence type="ECO:0000256" key="10">
    <source>
        <dbReference type="PROSITE-ProRule" id="PRU01360"/>
    </source>
</evidence>
<evidence type="ECO:0000256" key="6">
    <source>
        <dbReference type="ARBA" id="ARBA00023077"/>
    </source>
</evidence>
<keyword evidence="7 10" id="KW-0472">Membrane</keyword>
<dbReference type="HOGENOM" id="CLU_026226_0_0_10"/>
<dbReference type="InterPro" id="IPR036942">
    <property type="entry name" value="Beta-barrel_TonB_sf"/>
</dbReference>
<evidence type="ECO:0000256" key="1">
    <source>
        <dbReference type="ARBA" id="ARBA00004571"/>
    </source>
</evidence>
<dbReference type="InterPro" id="IPR012910">
    <property type="entry name" value="Plug_dom"/>
</dbReference>
<evidence type="ECO:0000256" key="8">
    <source>
        <dbReference type="ARBA" id="ARBA00023170"/>
    </source>
</evidence>
<evidence type="ECO:0000259" key="12">
    <source>
        <dbReference type="Pfam" id="PF00593"/>
    </source>
</evidence>
<feature type="domain" description="TonB-dependent receptor plug" evidence="13">
    <location>
        <begin position="53"/>
        <end position="141"/>
    </location>
</feature>
<dbReference type="PANTHER" id="PTHR30069:SF29">
    <property type="entry name" value="HEMOGLOBIN AND HEMOGLOBIN-HAPTOGLOBIN-BINDING PROTEIN 1-RELATED"/>
    <property type="match status" value="1"/>
</dbReference>
<dbReference type="Proteomes" id="UP000033047">
    <property type="component" value="Unassembled WGS sequence"/>
</dbReference>
<comment type="caution">
    <text evidence="14">The sequence shown here is derived from an EMBL/GenBank/DDBJ whole genome shotgun (WGS) entry which is preliminary data.</text>
</comment>
<name>A0A0F5JJM4_9BACT</name>
<dbReference type="GO" id="GO:0015344">
    <property type="term" value="F:siderophore uptake transmembrane transporter activity"/>
    <property type="evidence" value="ECO:0007669"/>
    <property type="project" value="TreeGrafter"/>
</dbReference>
<feature type="domain" description="TonB-dependent receptor-like beta-barrel" evidence="12">
    <location>
        <begin position="266"/>
        <end position="640"/>
    </location>
</feature>
<dbReference type="InterPro" id="IPR039426">
    <property type="entry name" value="TonB-dep_rcpt-like"/>
</dbReference>
<dbReference type="Pfam" id="PF00593">
    <property type="entry name" value="TonB_dep_Rec_b-barrel"/>
    <property type="match status" value="1"/>
</dbReference>
<dbReference type="InterPro" id="IPR000531">
    <property type="entry name" value="Beta-barrel_TonB"/>
</dbReference>
<dbReference type="STRING" id="927665.HMPREF1535_01227"/>
<keyword evidence="5" id="KW-0732">Signal</keyword>
<evidence type="ECO:0000256" key="2">
    <source>
        <dbReference type="ARBA" id="ARBA00022448"/>
    </source>
</evidence>